<dbReference type="Proteomes" id="UP000600139">
    <property type="component" value="Unassembled WGS sequence"/>
</dbReference>
<reference evidence="1" key="1">
    <citation type="submission" date="2021-01" db="EMBL/GenBank/DDBJ databases">
        <title>Modified the classification status of verrucomicrobia.</title>
        <authorList>
            <person name="Feng X."/>
        </authorList>
    </citation>
    <scope>NUCLEOTIDE SEQUENCE</scope>
    <source>
        <strain evidence="1">JCM 18052</strain>
    </source>
</reference>
<gene>
    <name evidence="1" type="ORF">JIN84_13005</name>
</gene>
<dbReference type="EMBL" id="JAENIK010000011">
    <property type="protein sequence ID" value="MBK1816538.1"/>
    <property type="molecule type" value="Genomic_DNA"/>
</dbReference>
<dbReference type="AlphaFoldDB" id="A0A934R5V4"/>
<proteinExistence type="predicted"/>
<dbReference type="InterPro" id="IPR021838">
    <property type="entry name" value="DUF3431"/>
</dbReference>
<comment type="caution">
    <text evidence="1">The sequence shown here is derived from an EMBL/GenBank/DDBJ whole genome shotgun (WGS) entry which is preliminary data.</text>
</comment>
<protein>
    <submittedName>
        <fullName evidence="1">DUF3431 domain-containing protein</fullName>
    </submittedName>
</protein>
<keyword evidence="2" id="KW-1185">Reference proteome</keyword>
<sequence length="190" mass="21973">MSVRLCVATFGEDISWVAETGFEACVYDATRSRAGLIPVKNEAREASQYIRHIVEHYGDFRDHEVFLQGSPKPHNSSILHAMSLRPWTGKRVHSLGRVTMSFDPNMALPHYEHTIPFAREIGLRMDELQPWTIGAMFAASREALMDRPREWWEMLLEKAVIECAWSPWVLERLWLSIIDPRRRVPSLTSL</sequence>
<accession>A0A934R5V4</accession>
<name>A0A934R5V4_9BACT</name>
<organism evidence="1 2">
    <name type="scientific">Luteolibacter yonseiensis</name>
    <dbReference type="NCBI Taxonomy" id="1144680"/>
    <lineage>
        <taxon>Bacteria</taxon>
        <taxon>Pseudomonadati</taxon>
        <taxon>Verrucomicrobiota</taxon>
        <taxon>Verrucomicrobiia</taxon>
        <taxon>Verrucomicrobiales</taxon>
        <taxon>Verrucomicrobiaceae</taxon>
        <taxon>Luteolibacter</taxon>
    </lineage>
</organism>
<dbReference type="Pfam" id="PF11913">
    <property type="entry name" value="DUF3431"/>
    <property type="match status" value="1"/>
</dbReference>
<evidence type="ECO:0000313" key="2">
    <source>
        <dbReference type="Proteomes" id="UP000600139"/>
    </source>
</evidence>
<evidence type="ECO:0000313" key="1">
    <source>
        <dbReference type="EMBL" id="MBK1816538.1"/>
    </source>
</evidence>
<dbReference type="RefSeq" id="WP_200351471.1">
    <property type="nucleotide sequence ID" value="NZ_BAABHZ010000006.1"/>
</dbReference>